<dbReference type="eggNOG" id="KOG3178">
    <property type="taxonomic scope" value="Eukaryota"/>
</dbReference>
<evidence type="ECO:0000313" key="6">
    <source>
        <dbReference type="EMBL" id="EPQ59057.1"/>
    </source>
</evidence>
<dbReference type="RefSeq" id="XP_007862143.1">
    <property type="nucleotide sequence ID" value="XM_007863952.1"/>
</dbReference>
<name>S7QII9_GLOTA</name>
<evidence type="ECO:0000256" key="1">
    <source>
        <dbReference type="ARBA" id="ARBA00022603"/>
    </source>
</evidence>
<protein>
    <submittedName>
        <fullName evidence="6">S-adenosyl-L-methionine-dependent methyltransferase</fullName>
    </submittedName>
</protein>
<dbReference type="Proteomes" id="UP000030669">
    <property type="component" value="Unassembled WGS sequence"/>
</dbReference>
<gene>
    <name evidence="6" type="ORF">GLOTRDRAFT_103133</name>
</gene>
<proteinExistence type="predicted"/>
<dbReference type="InterPro" id="IPR016461">
    <property type="entry name" value="COMT-like"/>
</dbReference>
<feature type="domain" description="O-methyltransferase C-terminal" evidence="4">
    <location>
        <begin position="211"/>
        <end position="391"/>
    </location>
</feature>
<dbReference type="InterPro" id="IPR036388">
    <property type="entry name" value="WH-like_DNA-bd_sf"/>
</dbReference>
<dbReference type="EMBL" id="KB469297">
    <property type="protein sequence ID" value="EPQ59057.1"/>
    <property type="molecule type" value="Genomic_DNA"/>
</dbReference>
<dbReference type="OMA" id="WFELPEN"/>
<evidence type="ECO:0000256" key="2">
    <source>
        <dbReference type="ARBA" id="ARBA00022679"/>
    </source>
</evidence>
<reference evidence="6 7" key="1">
    <citation type="journal article" date="2012" name="Science">
        <title>The Paleozoic origin of enzymatic lignin decomposition reconstructed from 31 fungal genomes.</title>
        <authorList>
            <person name="Floudas D."/>
            <person name="Binder M."/>
            <person name="Riley R."/>
            <person name="Barry K."/>
            <person name="Blanchette R.A."/>
            <person name="Henrissat B."/>
            <person name="Martinez A.T."/>
            <person name="Otillar R."/>
            <person name="Spatafora J.W."/>
            <person name="Yadav J.S."/>
            <person name="Aerts A."/>
            <person name="Benoit I."/>
            <person name="Boyd A."/>
            <person name="Carlson A."/>
            <person name="Copeland A."/>
            <person name="Coutinho P.M."/>
            <person name="de Vries R.P."/>
            <person name="Ferreira P."/>
            <person name="Findley K."/>
            <person name="Foster B."/>
            <person name="Gaskell J."/>
            <person name="Glotzer D."/>
            <person name="Gorecki P."/>
            <person name="Heitman J."/>
            <person name="Hesse C."/>
            <person name="Hori C."/>
            <person name="Igarashi K."/>
            <person name="Jurgens J.A."/>
            <person name="Kallen N."/>
            <person name="Kersten P."/>
            <person name="Kohler A."/>
            <person name="Kuees U."/>
            <person name="Kumar T.K.A."/>
            <person name="Kuo A."/>
            <person name="LaButti K."/>
            <person name="Larrondo L.F."/>
            <person name="Lindquist E."/>
            <person name="Ling A."/>
            <person name="Lombard V."/>
            <person name="Lucas S."/>
            <person name="Lundell T."/>
            <person name="Martin R."/>
            <person name="McLaughlin D.J."/>
            <person name="Morgenstern I."/>
            <person name="Morin E."/>
            <person name="Murat C."/>
            <person name="Nagy L.G."/>
            <person name="Nolan M."/>
            <person name="Ohm R.A."/>
            <person name="Patyshakuliyeva A."/>
            <person name="Rokas A."/>
            <person name="Ruiz-Duenas F.J."/>
            <person name="Sabat G."/>
            <person name="Salamov A."/>
            <person name="Samejima M."/>
            <person name="Schmutz J."/>
            <person name="Slot J.C."/>
            <person name="St John F."/>
            <person name="Stenlid J."/>
            <person name="Sun H."/>
            <person name="Sun S."/>
            <person name="Syed K."/>
            <person name="Tsang A."/>
            <person name="Wiebenga A."/>
            <person name="Young D."/>
            <person name="Pisabarro A."/>
            <person name="Eastwood D.C."/>
            <person name="Martin F."/>
            <person name="Cullen D."/>
            <person name="Grigoriev I.V."/>
            <person name="Hibbett D.S."/>
        </authorList>
    </citation>
    <scope>NUCLEOTIDE SEQUENCE [LARGE SCALE GENOMIC DNA]</scope>
    <source>
        <strain evidence="6 7">ATCC 11539</strain>
    </source>
</reference>
<keyword evidence="1 6" id="KW-0489">Methyltransferase</keyword>
<evidence type="ECO:0000256" key="3">
    <source>
        <dbReference type="ARBA" id="ARBA00022691"/>
    </source>
</evidence>
<dbReference type="Gene3D" id="3.40.50.150">
    <property type="entry name" value="Vaccinia Virus protein VP39"/>
    <property type="match status" value="1"/>
</dbReference>
<dbReference type="PANTHER" id="PTHR43712">
    <property type="entry name" value="PUTATIVE (AFU_ORTHOLOGUE AFUA_4G14580)-RELATED"/>
    <property type="match status" value="1"/>
</dbReference>
<dbReference type="GO" id="GO:0008171">
    <property type="term" value="F:O-methyltransferase activity"/>
    <property type="evidence" value="ECO:0007669"/>
    <property type="project" value="InterPro"/>
</dbReference>
<dbReference type="Pfam" id="PF08100">
    <property type="entry name" value="Dimerisation"/>
    <property type="match status" value="1"/>
</dbReference>
<dbReference type="Pfam" id="PF00891">
    <property type="entry name" value="Methyltransf_2"/>
    <property type="match status" value="1"/>
</dbReference>
<dbReference type="GO" id="GO:0032259">
    <property type="term" value="P:methylation"/>
    <property type="evidence" value="ECO:0007669"/>
    <property type="project" value="UniProtKB-KW"/>
</dbReference>
<dbReference type="STRING" id="670483.S7QII9"/>
<dbReference type="GO" id="GO:0046983">
    <property type="term" value="F:protein dimerization activity"/>
    <property type="evidence" value="ECO:0007669"/>
    <property type="project" value="InterPro"/>
</dbReference>
<dbReference type="HOGENOM" id="CLU_005533_0_3_1"/>
<dbReference type="PANTHER" id="PTHR43712:SF2">
    <property type="entry name" value="O-METHYLTRANSFERASE CICE"/>
    <property type="match status" value="1"/>
</dbReference>
<feature type="domain" description="O-methyltransferase dimerisation" evidence="5">
    <location>
        <begin position="81"/>
        <end position="156"/>
    </location>
</feature>
<dbReference type="KEGG" id="gtr:GLOTRDRAFT_103133"/>
<accession>S7QII9</accession>
<keyword evidence="2 6" id="KW-0808">Transferase</keyword>
<dbReference type="OrthoDB" id="2410195at2759"/>
<dbReference type="GeneID" id="19298545"/>
<dbReference type="InterPro" id="IPR012967">
    <property type="entry name" value="COMT_dimerisation"/>
</dbReference>
<keyword evidence="7" id="KW-1185">Reference proteome</keyword>
<dbReference type="InterPro" id="IPR029063">
    <property type="entry name" value="SAM-dependent_MTases_sf"/>
</dbReference>
<dbReference type="SUPFAM" id="SSF53335">
    <property type="entry name" value="S-adenosyl-L-methionine-dependent methyltransferases"/>
    <property type="match status" value="1"/>
</dbReference>
<dbReference type="Gene3D" id="1.10.10.10">
    <property type="entry name" value="Winged helix-like DNA-binding domain superfamily/Winged helix DNA-binding domain"/>
    <property type="match status" value="1"/>
</dbReference>
<dbReference type="PROSITE" id="PS51683">
    <property type="entry name" value="SAM_OMT_II"/>
    <property type="match status" value="1"/>
</dbReference>
<dbReference type="InterPro" id="IPR036390">
    <property type="entry name" value="WH_DNA-bd_sf"/>
</dbReference>
<organism evidence="6 7">
    <name type="scientific">Gloeophyllum trabeum (strain ATCC 11539 / FP-39264 / Madison 617)</name>
    <name type="common">Brown rot fungus</name>
    <dbReference type="NCBI Taxonomy" id="670483"/>
    <lineage>
        <taxon>Eukaryota</taxon>
        <taxon>Fungi</taxon>
        <taxon>Dikarya</taxon>
        <taxon>Basidiomycota</taxon>
        <taxon>Agaricomycotina</taxon>
        <taxon>Agaricomycetes</taxon>
        <taxon>Gloeophyllales</taxon>
        <taxon>Gloeophyllaceae</taxon>
        <taxon>Gloeophyllum</taxon>
    </lineage>
</organism>
<evidence type="ECO:0000259" key="5">
    <source>
        <dbReference type="Pfam" id="PF08100"/>
    </source>
</evidence>
<sequence>MDALSELRALSDLIKNSIETVETVCKRNGQPYPSSHAPFTMASEAIRIDPEISQAGTTIVAAASQLIVAVRPPPLTLVATALQYHVSSSLGTVLQLNVAEILRSAGPQGLHVGKIASLCNTDPTKLARLLRLLCTTHIFTELAPDVFTHNRISSMLDTGKPLETITASPDAKHDGTLSVSALLEHMTDESLKSSAFLVEVMKDPETAKSGEPNCTPFNRAFGTDLPGFAWFERPENRAKLVRFGIGMEGARNMAKPGNIYEGFKWEDLPQGALVVDVGGGIGSQSLALAKKYDRLQFLVQDRAPVIAEAHKFWQREMPLAIESGKVKLHGHDFLSPQPVKDAAVFLLRMILHDSSDAYCVRILQHLRQAAKANTQLVVVDSCLSYACEDSTIASTVPGNDMPRPPKPLLANGGQANIISYLSDLQMLTLLNGSERTVAQFADLFEQSGWKLARVHHGVGFAGLNSKFIGIPA</sequence>
<dbReference type="AlphaFoldDB" id="S7QII9"/>
<keyword evidence="3" id="KW-0949">S-adenosyl-L-methionine</keyword>
<dbReference type="InterPro" id="IPR001077">
    <property type="entry name" value="COMT_C"/>
</dbReference>
<evidence type="ECO:0000259" key="4">
    <source>
        <dbReference type="Pfam" id="PF00891"/>
    </source>
</evidence>
<evidence type="ECO:0000313" key="7">
    <source>
        <dbReference type="Proteomes" id="UP000030669"/>
    </source>
</evidence>
<dbReference type="SUPFAM" id="SSF46785">
    <property type="entry name" value="Winged helix' DNA-binding domain"/>
    <property type="match status" value="1"/>
</dbReference>